<evidence type="ECO:0000313" key="1">
    <source>
        <dbReference type="EMBL" id="KAJ1194805.1"/>
    </source>
</evidence>
<comment type="caution">
    <text evidence="1">The sequence shown here is derived from an EMBL/GenBank/DDBJ whole genome shotgun (WGS) entry which is preliminary data.</text>
</comment>
<sequence length="68" mass="7670">MFYRDAIVRCGAVLRHAMTSRLITKAIGRLHVTRDTILESWDPINHVLVLWSKDSQRSLAPPVTSGVL</sequence>
<organism evidence="1 2">
    <name type="scientific">Pleurodeles waltl</name>
    <name type="common">Iberian ribbed newt</name>
    <dbReference type="NCBI Taxonomy" id="8319"/>
    <lineage>
        <taxon>Eukaryota</taxon>
        <taxon>Metazoa</taxon>
        <taxon>Chordata</taxon>
        <taxon>Craniata</taxon>
        <taxon>Vertebrata</taxon>
        <taxon>Euteleostomi</taxon>
        <taxon>Amphibia</taxon>
        <taxon>Batrachia</taxon>
        <taxon>Caudata</taxon>
        <taxon>Salamandroidea</taxon>
        <taxon>Salamandridae</taxon>
        <taxon>Pleurodelinae</taxon>
        <taxon>Pleurodeles</taxon>
    </lineage>
</organism>
<dbReference type="EMBL" id="JANPWB010000004">
    <property type="protein sequence ID" value="KAJ1194805.1"/>
    <property type="molecule type" value="Genomic_DNA"/>
</dbReference>
<proteinExistence type="predicted"/>
<evidence type="ECO:0000313" key="2">
    <source>
        <dbReference type="Proteomes" id="UP001066276"/>
    </source>
</evidence>
<reference evidence="1" key="1">
    <citation type="journal article" date="2022" name="bioRxiv">
        <title>Sequencing and chromosome-scale assembly of the giantPleurodeles waltlgenome.</title>
        <authorList>
            <person name="Brown T."/>
            <person name="Elewa A."/>
            <person name="Iarovenko S."/>
            <person name="Subramanian E."/>
            <person name="Araus A.J."/>
            <person name="Petzold A."/>
            <person name="Susuki M."/>
            <person name="Suzuki K.-i.T."/>
            <person name="Hayashi T."/>
            <person name="Toyoda A."/>
            <person name="Oliveira C."/>
            <person name="Osipova E."/>
            <person name="Leigh N.D."/>
            <person name="Simon A."/>
            <person name="Yun M.H."/>
        </authorList>
    </citation>
    <scope>NUCLEOTIDE SEQUENCE</scope>
    <source>
        <strain evidence="1">20211129_DDA</strain>
        <tissue evidence="1">Liver</tissue>
    </source>
</reference>
<accession>A0AAV7V3E7</accession>
<protein>
    <submittedName>
        <fullName evidence="1">Uncharacterized protein</fullName>
    </submittedName>
</protein>
<name>A0AAV7V3E7_PLEWA</name>
<gene>
    <name evidence="1" type="ORF">NDU88_004091</name>
</gene>
<keyword evidence="2" id="KW-1185">Reference proteome</keyword>
<dbReference type="AlphaFoldDB" id="A0AAV7V3E7"/>
<dbReference type="Proteomes" id="UP001066276">
    <property type="component" value="Chromosome 2_2"/>
</dbReference>